<sequence>MDSAKGRGVVYIDGELMVPVAGNVSDMGLYVLPVYALQQLPKVVAIRTFPSQVKDGEEIKSFFYATSTSGQIISDQDFWLCEAFNNISDSNWFAVDFNDAGWSRAVIFTVNNYKHGVNTYDDDIGCVDQSSDKHCLCRWTSAIENMDESL</sequence>
<name>T1EQK6_HELRO</name>
<accession>T1EQK6</accession>
<reference evidence="1 3" key="2">
    <citation type="journal article" date="2013" name="Nature">
        <title>Insights into bilaterian evolution from three spiralian genomes.</title>
        <authorList>
            <person name="Simakov O."/>
            <person name="Marletaz F."/>
            <person name="Cho S.J."/>
            <person name="Edsinger-Gonzales E."/>
            <person name="Havlak P."/>
            <person name="Hellsten U."/>
            <person name="Kuo D.H."/>
            <person name="Larsson T."/>
            <person name="Lv J."/>
            <person name="Arendt D."/>
            <person name="Savage R."/>
            <person name="Osoegawa K."/>
            <person name="de Jong P."/>
            <person name="Grimwood J."/>
            <person name="Chapman J.A."/>
            <person name="Shapiro H."/>
            <person name="Aerts A."/>
            <person name="Otillar R.P."/>
            <person name="Terry A.Y."/>
            <person name="Boore J.L."/>
            <person name="Grigoriev I.V."/>
            <person name="Lindberg D.R."/>
            <person name="Seaver E.C."/>
            <person name="Weisblat D.A."/>
            <person name="Putnam N.H."/>
            <person name="Rokhsar D.S."/>
        </authorList>
    </citation>
    <scope>NUCLEOTIDE SEQUENCE</scope>
</reference>
<dbReference type="InParanoid" id="T1EQK6"/>
<evidence type="ECO:0000313" key="1">
    <source>
        <dbReference type="EMBL" id="ESO06488.1"/>
    </source>
</evidence>
<evidence type="ECO:0000313" key="2">
    <source>
        <dbReference type="EnsemblMetazoa" id="HelroP160662"/>
    </source>
</evidence>
<dbReference type="RefSeq" id="XP_009015856.1">
    <property type="nucleotide sequence ID" value="XM_009017608.1"/>
</dbReference>
<gene>
    <name evidence="2" type="primary">20198856</name>
    <name evidence="1" type="ORF">HELRODRAFT_160662</name>
</gene>
<organism evidence="2 3">
    <name type="scientific">Helobdella robusta</name>
    <name type="common">Californian leech</name>
    <dbReference type="NCBI Taxonomy" id="6412"/>
    <lineage>
        <taxon>Eukaryota</taxon>
        <taxon>Metazoa</taxon>
        <taxon>Spiralia</taxon>
        <taxon>Lophotrochozoa</taxon>
        <taxon>Annelida</taxon>
        <taxon>Clitellata</taxon>
        <taxon>Hirudinea</taxon>
        <taxon>Rhynchobdellida</taxon>
        <taxon>Glossiphoniidae</taxon>
        <taxon>Helobdella</taxon>
    </lineage>
</organism>
<dbReference type="EnsemblMetazoa" id="HelroT160662">
    <property type="protein sequence ID" value="HelroP160662"/>
    <property type="gene ID" value="HelroG160662"/>
</dbReference>
<dbReference type="EMBL" id="AMQM01000641">
    <property type="status" value="NOT_ANNOTATED_CDS"/>
    <property type="molecule type" value="Genomic_DNA"/>
</dbReference>
<dbReference type="GeneID" id="20198856"/>
<dbReference type="CTD" id="20198856"/>
<proteinExistence type="predicted"/>
<dbReference type="KEGG" id="hro:HELRODRAFT_160662"/>
<protein>
    <submittedName>
        <fullName evidence="1 2">Uncharacterized protein</fullName>
    </submittedName>
</protein>
<keyword evidence="3" id="KW-1185">Reference proteome</keyword>
<evidence type="ECO:0000313" key="3">
    <source>
        <dbReference type="Proteomes" id="UP000015101"/>
    </source>
</evidence>
<dbReference type="EMBL" id="KB096324">
    <property type="protein sequence ID" value="ESO06488.1"/>
    <property type="molecule type" value="Genomic_DNA"/>
</dbReference>
<reference evidence="3" key="1">
    <citation type="submission" date="2012-12" db="EMBL/GenBank/DDBJ databases">
        <authorList>
            <person name="Hellsten U."/>
            <person name="Grimwood J."/>
            <person name="Chapman J.A."/>
            <person name="Shapiro H."/>
            <person name="Aerts A."/>
            <person name="Otillar R.P."/>
            <person name="Terry A.Y."/>
            <person name="Boore J.L."/>
            <person name="Simakov O."/>
            <person name="Marletaz F."/>
            <person name="Cho S.-J."/>
            <person name="Edsinger-Gonzales E."/>
            <person name="Havlak P."/>
            <person name="Kuo D.-H."/>
            <person name="Larsson T."/>
            <person name="Lv J."/>
            <person name="Arendt D."/>
            <person name="Savage R."/>
            <person name="Osoegawa K."/>
            <person name="de Jong P."/>
            <person name="Lindberg D.R."/>
            <person name="Seaver E.C."/>
            <person name="Weisblat D.A."/>
            <person name="Putnam N.H."/>
            <person name="Grigoriev I.V."/>
            <person name="Rokhsar D.S."/>
        </authorList>
    </citation>
    <scope>NUCLEOTIDE SEQUENCE</scope>
</reference>
<dbReference type="Proteomes" id="UP000015101">
    <property type="component" value="Unassembled WGS sequence"/>
</dbReference>
<reference evidence="2" key="3">
    <citation type="submission" date="2015-06" db="UniProtKB">
        <authorList>
            <consortium name="EnsemblMetazoa"/>
        </authorList>
    </citation>
    <scope>IDENTIFICATION</scope>
</reference>
<dbReference type="HOGENOM" id="CLU_1742532_0_0_1"/>
<dbReference type="AlphaFoldDB" id="T1EQK6"/>